<comment type="caution">
    <text evidence="1">The sequence shown here is derived from an EMBL/GenBank/DDBJ whole genome shotgun (WGS) entry which is preliminary data.</text>
</comment>
<sequence length="290" mass="33508">MNKTESSQNSKGMLFTLKYEHQDCSYEILVNDIPVMVYFGLGGGFSLGKEINQYILKPGKQEIAIRLYPQKKDETSFDETINKTAKVKISVKKTTEPLSLLDKAEARGKGIQTEWEILTFETPKVETNTAYLEFKTSFNVIDKDISWKINGWNKSKDLKSEPDLRKQVDAFYTNFKNILESKKQEDYLKLLKTSIHEEALSKPWMGENFEKDLSNEILKYASEERNFIYPCQNAELKFYGNGKIVTLVCKDMLSYGYSPLISKTAKSAMPKVHTFYLYKPENSNELEIIR</sequence>
<evidence type="ECO:0000313" key="1">
    <source>
        <dbReference type="EMBL" id="GAA3783637.1"/>
    </source>
</evidence>
<dbReference type="Proteomes" id="UP001500748">
    <property type="component" value="Unassembled WGS sequence"/>
</dbReference>
<accession>A0ABP7H5E1</accession>
<protein>
    <submittedName>
        <fullName evidence="1">Uncharacterized protein</fullName>
    </submittedName>
</protein>
<name>A0ABP7H5E1_9FLAO</name>
<reference evidence="2" key="1">
    <citation type="journal article" date="2019" name="Int. J. Syst. Evol. Microbiol.">
        <title>The Global Catalogue of Microorganisms (GCM) 10K type strain sequencing project: providing services to taxonomists for standard genome sequencing and annotation.</title>
        <authorList>
            <consortium name="The Broad Institute Genomics Platform"/>
            <consortium name="The Broad Institute Genome Sequencing Center for Infectious Disease"/>
            <person name="Wu L."/>
            <person name="Ma J."/>
        </authorList>
    </citation>
    <scope>NUCLEOTIDE SEQUENCE [LARGE SCALE GENOMIC DNA]</scope>
    <source>
        <strain evidence="2">JCM 17337</strain>
    </source>
</reference>
<evidence type="ECO:0000313" key="2">
    <source>
        <dbReference type="Proteomes" id="UP001500748"/>
    </source>
</evidence>
<proteinExistence type="predicted"/>
<gene>
    <name evidence="1" type="ORF">GCM10022423_45660</name>
</gene>
<dbReference type="EMBL" id="BAABDU010000011">
    <property type="protein sequence ID" value="GAA3783637.1"/>
    <property type="molecule type" value="Genomic_DNA"/>
</dbReference>
<organism evidence="1 2">
    <name type="scientific">Flavobacterium ginsengiterrae</name>
    <dbReference type="NCBI Taxonomy" id="871695"/>
    <lineage>
        <taxon>Bacteria</taxon>
        <taxon>Pseudomonadati</taxon>
        <taxon>Bacteroidota</taxon>
        <taxon>Flavobacteriia</taxon>
        <taxon>Flavobacteriales</taxon>
        <taxon>Flavobacteriaceae</taxon>
        <taxon>Flavobacterium</taxon>
    </lineage>
</organism>
<keyword evidence="2" id="KW-1185">Reference proteome</keyword>